<keyword evidence="1" id="KW-0812">Transmembrane</keyword>
<proteinExistence type="predicted"/>
<evidence type="ECO:0000313" key="3">
    <source>
        <dbReference type="Proteomes" id="UP000800036"/>
    </source>
</evidence>
<organism evidence="2 3">
    <name type="scientific">Bimuria novae-zelandiae CBS 107.79</name>
    <dbReference type="NCBI Taxonomy" id="1447943"/>
    <lineage>
        <taxon>Eukaryota</taxon>
        <taxon>Fungi</taxon>
        <taxon>Dikarya</taxon>
        <taxon>Ascomycota</taxon>
        <taxon>Pezizomycotina</taxon>
        <taxon>Dothideomycetes</taxon>
        <taxon>Pleosporomycetidae</taxon>
        <taxon>Pleosporales</taxon>
        <taxon>Massarineae</taxon>
        <taxon>Didymosphaeriaceae</taxon>
        <taxon>Bimuria</taxon>
    </lineage>
</organism>
<feature type="transmembrane region" description="Helical" evidence="1">
    <location>
        <begin position="62"/>
        <end position="83"/>
    </location>
</feature>
<dbReference type="OrthoDB" id="408702at2759"/>
<protein>
    <submittedName>
        <fullName evidence="2">Uncharacterized protein</fullName>
    </submittedName>
</protein>
<dbReference type="AlphaFoldDB" id="A0A6A5UJ80"/>
<reference evidence="2" key="1">
    <citation type="journal article" date="2020" name="Stud. Mycol.">
        <title>101 Dothideomycetes genomes: a test case for predicting lifestyles and emergence of pathogens.</title>
        <authorList>
            <person name="Haridas S."/>
            <person name="Albert R."/>
            <person name="Binder M."/>
            <person name="Bloem J."/>
            <person name="Labutti K."/>
            <person name="Salamov A."/>
            <person name="Andreopoulos B."/>
            <person name="Baker S."/>
            <person name="Barry K."/>
            <person name="Bills G."/>
            <person name="Bluhm B."/>
            <person name="Cannon C."/>
            <person name="Castanera R."/>
            <person name="Culley D."/>
            <person name="Daum C."/>
            <person name="Ezra D."/>
            <person name="Gonzalez J."/>
            <person name="Henrissat B."/>
            <person name="Kuo A."/>
            <person name="Liang C."/>
            <person name="Lipzen A."/>
            <person name="Lutzoni F."/>
            <person name="Magnuson J."/>
            <person name="Mondo S."/>
            <person name="Nolan M."/>
            <person name="Ohm R."/>
            <person name="Pangilinan J."/>
            <person name="Park H.-J."/>
            <person name="Ramirez L."/>
            <person name="Alfaro M."/>
            <person name="Sun H."/>
            <person name="Tritt A."/>
            <person name="Yoshinaga Y."/>
            <person name="Zwiers L.-H."/>
            <person name="Turgeon B."/>
            <person name="Goodwin S."/>
            <person name="Spatafora J."/>
            <person name="Crous P."/>
            <person name="Grigoriev I."/>
        </authorList>
    </citation>
    <scope>NUCLEOTIDE SEQUENCE</scope>
    <source>
        <strain evidence="2">CBS 107.79</strain>
    </source>
</reference>
<gene>
    <name evidence="2" type="ORF">BU23DRAFT_491438</name>
</gene>
<keyword evidence="1" id="KW-1133">Transmembrane helix</keyword>
<name>A0A6A5UJ80_9PLEO</name>
<keyword evidence="1" id="KW-0472">Membrane</keyword>
<evidence type="ECO:0000313" key="2">
    <source>
        <dbReference type="EMBL" id="KAF1964808.1"/>
    </source>
</evidence>
<dbReference type="EMBL" id="ML976776">
    <property type="protein sequence ID" value="KAF1964808.1"/>
    <property type="molecule type" value="Genomic_DNA"/>
</dbReference>
<feature type="transmembrane region" description="Helical" evidence="1">
    <location>
        <begin position="29"/>
        <end position="50"/>
    </location>
</feature>
<keyword evidence="3" id="KW-1185">Reference proteome</keyword>
<feature type="non-terminal residue" evidence="2">
    <location>
        <position position="1"/>
    </location>
</feature>
<dbReference type="Proteomes" id="UP000800036">
    <property type="component" value="Unassembled WGS sequence"/>
</dbReference>
<evidence type="ECO:0000256" key="1">
    <source>
        <dbReference type="SAM" id="Phobius"/>
    </source>
</evidence>
<accession>A0A6A5UJ80</accession>
<sequence length="93" mass="10322">TCTMADTLDTAKVQAELCQFDNGSKLRDLYVYTITCYVIAAVFIGLWIVGRVTTRRLAFDDYIVVAAFVLTTIPLGLVLKMAGTGFGRHLWDL</sequence>